<evidence type="ECO:0000256" key="3">
    <source>
        <dbReference type="ARBA" id="ARBA00049244"/>
    </source>
</evidence>
<dbReference type="PANTHER" id="PTHR10133">
    <property type="entry name" value="DNA POLYMERASE I"/>
    <property type="match status" value="1"/>
</dbReference>
<name>N1ZS13_9FIRM</name>
<comment type="catalytic activity">
    <reaction evidence="3">
        <text>DNA(n) + a 2'-deoxyribonucleoside 5'-triphosphate = DNA(n+1) + diphosphate</text>
        <dbReference type="Rhea" id="RHEA:22508"/>
        <dbReference type="Rhea" id="RHEA-COMP:17339"/>
        <dbReference type="Rhea" id="RHEA-COMP:17340"/>
        <dbReference type="ChEBI" id="CHEBI:33019"/>
        <dbReference type="ChEBI" id="CHEBI:61560"/>
        <dbReference type="ChEBI" id="CHEBI:173112"/>
        <dbReference type="EC" id="2.7.7.7"/>
    </reaction>
</comment>
<keyword evidence="2" id="KW-0235">DNA replication</keyword>
<evidence type="ECO:0000256" key="1">
    <source>
        <dbReference type="ARBA" id="ARBA00012417"/>
    </source>
</evidence>
<proteinExistence type="predicted"/>
<dbReference type="SUPFAM" id="SSF53098">
    <property type="entry name" value="Ribonuclease H-like"/>
    <property type="match status" value="1"/>
</dbReference>
<dbReference type="GO" id="GO:0003677">
    <property type="term" value="F:DNA binding"/>
    <property type="evidence" value="ECO:0007669"/>
    <property type="project" value="InterPro"/>
</dbReference>
<keyword evidence="6" id="KW-1185">Reference proteome</keyword>
<dbReference type="CDD" id="cd08642">
    <property type="entry name" value="DNA_pol_A_pol_I_A"/>
    <property type="match status" value="1"/>
</dbReference>
<accession>N1ZS13</accession>
<dbReference type="PANTHER" id="PTHR10133:SF27">
    <property type="entry name" value="DNA POLYMERASE NU"/>
    <property type="match status" value="1"/>
</dbReference>
<dbReference type="InterPro" id="IPR043502">
    <property type="entry name" value="DNA/RNA_pol_sf"/>
</dbReference>
<dbReference type="HOGENOM" id="CLU_012044_0_0_9"/>
<reference evidence="5 6" key="1">
    <citation type="journal article" date="2014" name="Genome Announc.">
        <title>Draft genome sequences of the altered schaedler flora, a defined bacterial community from gnotobiotic mice.</title>
        <authorList>
            <person name="Wannemuehler M.J."/>
            <person name="Overstreet A.M."/>
            <person name="Ward D.V."/>
            <person name="Phillips G.J."/>
        </authorList>
    </citation>
    <scope>NUCLEOTIDE SEQUENCE [LARGE SCALE GENOMIC DNA]</scope>
    <source>
        <strain evidence="5 6">ASF492</strain>
    </source>
</reference>
<dbReference type="EC" id="2.7.7.7" evidence="1"/>
<dbReference type="AlphaFoldDB" id="N1ZS13"/>
<dbReference type="SMART" id="SM00482">
    <property type="entry name" value="POLAc"/>
    <property type="match status" value="1"/>
</dbReference>
<dbReference type="eggNOG" id="COG0749">
    <property type="taxonomic scope" value="Bacteria"/>
</dbReference>
<dbReference type="Gene3D" id="1.10.150.20">
    <property type="entry name" value="5' to 3' exonuclease, C-terminal subdomain"/>
    <property type="match status" value="1"/>
</dbReference>
<dbReference type="Pfam" id="PF00476">
    <property type="entry name" value="DNA_pol_A"/>
    <property type="match status" value="1"/>
</dbReference>
<dbReference type="Proteomes" id="UP000012589">
    <property type="component" value="Unassembled WGS sequence"/>
</dbReference>
<evidence type="ECO:0000256" key="2">
    <source>
        <dbReference type="ARBA" id="ARBA00022705"/>
    </source>
</evidence>
<dbReference type="PRINTS" id="PR00868">
    <property type="entry name" value="DNAPOLI"/>
</dbReference>
<dbReference type="InterPro" id="IPR001098">
    <property type="entry name" value="DNA-dir_DNA_pol_A_palm_dom"/>
</dbReference>
<dbReference type="GO" id="GO:0006261">
    <property type="term" value="P:DNA-templated DNA replication"/>
    <property type="evidence" value="ECO:0007669"/>
    <property type="project" value="InterPro"/>
</dbReference>
<dbReference type="PATRIC" id="fig|1235802.3.peg.5588"/>
<dbReference type="Gene3D" id="3.30.70.370">
    <property type="match status" value="1"/>
</dbReference>
<dbReference type="InterPro" id="IPR002298">
    <property type="entry name" value="DNA_polymerase_A"/>
</dbReference>
<sequence length="646" mass="72482">MKTLSLDLETFSDIDLSKCGVYKYASSPAFEILLFGYSVDGGEVQVVDLACGGEIPADILAALEDENVMKWAYNAQFERICLSRFLGFPVGSYLDPSSWRCSMVWAATLGLPMSLENVGAVLGLEKQKLTEGKDLIRYFCVPCKPTKANGGRTRNLLGHDMDKWQRFKAYNLRDVEAEMQIQQRLAKFPVPDFVWEEYRQDQEINDRGIGVDMDMVRQAIAMDGRSKAELSAAMRELTELENPNSVQQMKLWLADNGLETDSLDKKAVAGLLKEAPEPLKTVLELRQQLAKSSVKKYQAMENAVCADSRAHGMFKFYGANRTGRYSGKIIQLQNLPQNHITDLAQARELVKCGDYDALSMLYEDIPDTLSQLIRTAFVPQDGRKFIVADFSAIEARVIAWIAGERWRLRVFEDGGDIYCASASQMFHVPVEKHGVNGHLRQKGKIAELALGYGGSVGALKSMGALDMGLAEEELQPLVNAWRDSNPNITEFWWDVDHAVKECIKKRMTTETHGIRFSCQSGMLFITLFSGRRLAYVKPRIGENRFGGESVTYMGVGSTKKWERLESYGPKFVENIVQATARDILCYAMQTLKNCAIVAHVHDEVIIEADKRMSVEAVCEQMGRTPPWAKGLVLRADGYSCSFYQKD</sequence>
<dbReference type="GO" id="GO:0003887">
    <property type="term" value="F:DNA-directed DNA polymerase activity"/>
    <property type="evidence" value="ECO:0007669"/>
    <property type="project" value="UniProtKB-EC"/>
</dbReference>
<organism evidence="5 6">
    <name type="scientific">Eubacterium plexicaudatum ASF492</name>
    <dbReference type="NCBI Taxonomy" id="1235802"/>
    <lineage>
        <taxon>Bacteria</taxon>
        <taxon>Bacillati</taxon>
        <taxon>Bacillota</taxon>
        <taxon>Clostridia</taxon>
        <taxon>Eubacteriales</taxon>
        <taxon>Eubacteriaceae</taxon>
        <taxon>Eubacterium</taxon>
    </lineage>
</organism>
<dbReference type="STRING" id="1235802.C823_05301"/>
<dbReference type="SUPFAM" id="SSF56672">
    <property type="entry name" value="DNA/RNA polymerases"/>
    <property type="match status" value="1"/>
</dbReference>
<evidence type="ECO:0000313" key="5">
    <source>
        <dbReference type="EMBL" id="EMZ19827.1"/>
    </source>
</evidence>
<gene>
    <name evidence="5" type="ORF">C823_05301</name>
</gene>
<dbReference type="EMBL" id="AQFT01000158">
    <property type="protein sequence ID" value="EMZ19827.1"/>
    <property type="molecule type" value="Genomic_DNA"/>
</dbReference>
<evidence type="ECO:0000259" key="4">
    <source>
        <dbReference type="SMART" id="SM00482"/>
    </source>
</evidence>
<dbReference type="GO" id="GO:0006302">
    <property type="term" value="P:double-strand break repair"/>
    <property type="evidence" value="ECO:0007669"/>
    <property type="project" value="TreeGrafter"/>
</dbReference>
<protein>
    <recommendedName>
        <fullName evidence="1">DNA-directed DNA polymerase</fullName>
        <ecNumber evidence="1">2.7.7.7</ecNumber>
    </recommendedName>
</protein>
<dbReference type="InterPro" id="IPR012337">
    <property type="entry name" value="RNaseH-like_sf"/>
</dbReference>
<feature type="domain" description="DNA-directed DNA polymerase family A palm" evidence="4">
    <location>
        <begin position="370"/>
        <end position="612"/>
    </location>
</feature>
<comment type="caution">
    <text evidence="5">The sequence shown here is derived from an EMBL/GenBank/DDBJ whole genome shotgun (WGS) entry which is preliminary data.</text>
</comment>
<evidence type="ECO:0000313" key="6">
    <source>
        <dbReference type="Proteomes" id="UP000012589"/>
    </source>
</evidence>